<gene>
    <name evidence="2" type="ORF">EZM97_27090</name>
</gene>
<accession>A0A4R0YMK6</accession>
<dbReference type="Proteomes" id="UP000291822">
    <property type="component" value="Unassembled WGS sequence"/>
</dbReference>
<keyword evidence="3" id="KW-1185">Reference proteome</keyword>
<keyword evidence="1" id="KW-0472">Membrane</keyword>
<feature type="transmembrane region" description="Helical" evidence="1">
    <location>
        <begin position="90"/>
        <end position="107"/>
    </location>
</feature>
<dbReference type="EMBL" id="SJTG01000004">
    <property type="protein sequence ID" value="TCI08738.1"/>
    <property type="molecule type" value="Genomic_DNA"/>
</dbReference>
<keyword evidence="1" id="KW-0812">Transmembrane</keyword>
<comment type="caution">
    <text evidence="2">The sequence shown here is derived from an EMBL/GenBank/DDBJ whole genome shotgun (WGS) entry which is preliminary data.</text>
</comment>
<dbReference type="AlphaFoldDB" id="A0A4R0YMK6"/>
<evidence type="ECO:0008006" key="4">
    <source>
        <dbReference type="Google" id="ProtNLM"/>
    </source>
</evidence>
<organism evidence="2 3">
    <name type="scientific">Dyella soli</name>
    <dbReference type="NCBI Taxonomy" id="522319"/>
    <lineage>
        <taxon>Bacteria</taxon>
        <taxon>Pseudomonadati</taxon>
        <taxon>Pseudomonadota</taxon>
        <taxon>Gammaproteobacteria</taxon>
        <taxon>Lysobacterales</taxon>
        <taxon>Rhodanobacteraceae</taxon>
        <taxon>Dyella</taxon>
    </lineage>
</organism>
<feature type="transmembrane region" description="Helical" evidence="1">
    <location>
        <begin position="7"/>
        <end position="27"/>
    </location>
</feature>
<feature type="transmembrane region" description="Helical" evidence="1">
    <location>
        <begin position="113"/>
        <end position="137"/>
    </location>
</feature>
<sequence>MPYREKIAWLSLIAMGVTFVPYFAIVASGRFADNPLPNLPLMACFAATTITQMIILGVGHLYLRSASPEDARTPPDERDRAITQRAMTTAYYALMAGVILVGCIMPFKQVGWSIVNAAILSIVLAEIIHYSVVVVSYRRQV</sequence>
<reference evidence="2 3" key="1">
    <citation type="submission" date="2019-02" db="EMBL/GenBank/DDBJ databases">
        <title>Dyella amyloliquefaciens sp. nov., isolated from forest soil.</title>
        <authorList>
            <person name="Gao Z.-H."/>
            <person name="Qiu L.-H."/>
        </authorList>
    </citation>
    <scope>NUCLEOTIDE SEQUENCE [LARGE SCALE GENOMIC DNA]</scope>
    <source>
        <strain evidence="2 3">KACC 12747</strain>
    </source>
</reference>
<protein>
    <recommendedName>
        <fullName evidence="4">DUF2178 domain-containing protein</fullName>
    </recommendedName>
</protein>
<proteinExistence type="predicted"/>
<evidence type="ECO:0000256" key="1">
    <source>
        <dbReference type="SAM" id="Phobius"/>
    </source>
</evidence>
<evidence type="ECO:0000313" key="2">
    <source>
        <dbReference type="EMBL" id="TCI08738.1"/>
    </source>
</evidence>
<feature type="transmembrane region" description="Helical" evidence="1">
    <location>
        <begin position="39"/>
        <end position="63"/>
    </location>
</feature>
<keyword evidence="1" id="KW-1133">Transmembrane helix</keyword>
<name>A0A4R0YMK6_9GAMM</name>
<evidence type="ECO:0000313" key="3">
    <source>
        <dbReference type="Proteomes" id="UP000291822"/>
    </source>
</evidence>